<dbReference type="Pfam" id="PF00440">
    <property type="entry name" value="TetR_N"/>
    <property type="match status" value="1"/>
</dbReference>
<dbReference type="PANTHER" id="PTHR30055:SF234">
    <property type="entry name" value="HTH-TYPE TRANSCRIPTIONAL REGULATOR BETI"/>
    <property type="match status" value="1"/>
</dbReference>
<organism evidence="7 8">
    <name type="scientific">Nocardia fusca</name>
    <dbReference type="NCBI Taxonomy" id="941183"/>
    <lineage>
        <taxon>Bacteria</taxon>
        <taxon>Bacillati</taxon>
        <taxon>Actinomycetota</taxon>
        <taxon>Actinomycetes</taxon>
        <taxon>Mycobacteriales</taxon>
        <taxon>Nocardiaceae</taxon>
        <taxon>Nocardia</taxon>
    </lineage>
</organism>
<dbReference type="Proteomes" id="UP001551658">
    <property type="component" value="Unassembled WGS sequence"/>
</dbReference>
<dbReference type="Gene3D" id="1.10.357.10">
    <property type="entry name" value="Tetracycline Repressor, domain 2"/>
    <property type="match status" value="1"/>
</dbReference>
<evidence type="ECO:0000313" key="8">
    <source>
        <dbReference type="Proteomes" id="UP001551658"/>
    </source>
</evidence>
<evidence type="ECO:0000313" key="7">
    <source>
        <dbReference type="EMBL" id="MEV0366829.1"/>
    </source>
</evidence>
<keyword evidence="1" id="KW-0805">Transcription regulation</keyword>
<feature type="DNA-binding region" description="H-T-H motif" evidence="4">
    <location>
        <begin position="68"/>
        <end position="87"/>
    </location>
</feature>
<proteinExistence type="predicted"/>
<dbReference type="InterPro" id="IPR001647">
    <property type="entry name" value="HTH_TetR"/>
</dbReference>
<evidence type="ECO:0000256" key="2">
    <source>
        <dbReference type="ARBA" id="ARBA00023125"/>
    </source>
</evidence>
<keyword evidence="3" id="KW-0804">Transcription</keyword>
<dbReference type="RefSeq" id="WP_357985466.1">
    <property type="nucleotide sequence ID" value="NZ_JBFAIH010000022.1"/>
</dbReference>
<reference evidence="7 8" key="1">
    <citation type="submission" date="2024-06" db="EMBL/GenBank/DDBJ databases">
        <title>The Natural Products Discovery Center: Release of the First 8490 Sequenced Strains for Exploring Actinobacteria Biosynthetic Diversity.</title>
        <authorList>
            <person name="Kalkreuter E."/>
            <person name="Kautsar S.A."/>
            <person name="Yang D."/>
            <person name="Bader C.D."/>
            <person name="Teijaro C.N."/>
            <person name="Fluegel L."/>
            <person name="Davis C.M."/>
            <person name="Simpson J.R."/>
            <person name="Lauterbach L."/>
            <person name="Steele A.D."/>
            <person name="Gui C."/>
            <person name="Meng S."/>
            <person name="Li G."/>
            <person name="Viehrig K."/>
            <person name="Ye F."/>
            <person name="Su P."/>
            <person name="Kiefer A.F."/>
            <person name="Nichols A."/>
            <person name="Cepeda A.J."/>
            <person name="Yan W."/>
            <person name="Fan B."/>
            <person name="Jiang Y."/>
            <person name="Adhikari A."/>
            <person name="Zheng C.-J."/>
            <person name="Schuster L."/>
            <person name="Cowan T.M."/>
            <person name="Smanski M.J."/>
            <person name="Chevrette M.G."/>
            <person name="De Carvalho L.P.S."/>
            <person name="Shen B."/>
        </authorList>
    </citation>
    <scope>NUCLEOTIDE SEQUENCE [LARGE SCALE GENOMIC DNA]</scope>
    <source>
        <strain evidence="7 8">NPDC050671</strain>
    </source>
</reference>
<dbReference type="PANTHER" id="PTHR30055">
    <property type="entry name" value="HTH-TYPE TRANSCRIPTIONAL REGULATOR RUTR"/>
    <property type="match status" value="1"/>
</dbReference>
<dbReference type="PROSITE" id="PS50977">
    <property type="entry name" value="HTH_TETR_2"/>
    <property type="match status" value="1"/>
</dbReference>
<keyword evidence="8" id="KW-1185">Reference proteome</keyword>
<keyword evidence="2 4" id="KW-0238">DNA-binding</keyword>
<evidence type="ECO:0000256" key="3">
    <source>
        <dbReference type="ARBA" id="ARBA00023163"/>
    </source>
</evidence>
<name>A0ABV3FGH6_9NOCA</name>
<dbReference type="InterPro" id="IPR009057">
    <property type="entry name" value="Homeodomain-like_sf"/>
</dbReference>
<feature type="region of interest" description="Disordered" evidence="5">
    <location>
        <begin position="1"/>
        <end position="41"/>
    </location>
</feature>
<feature type="domain" description="HTH tetR-type" evidence="6">
    <location>
        <begin position="45"/>
        <end position="105"/>
    </location>
</feature>
<dbReference type="EMBL" id="JBFAIH010000022">
    <property type="protein sequence ID" value="MEV0366829.1"/>
    <property type="molecule type" value="Genomic_DNA"/>
</dbReference>
<comment type="caution">
    <text evidence="7">The sequence shown here is derived from an EMBL/GenBank/DDBJ whole genome shotgun (WGS) entry which is preliminary data.</text>
</comment>
<evidence type="ECO:0000259" key="6">
    <source>
        <dbReference type="PROSITE" id="PS50977"/>
    </source>
</evidence>
<accession>A0ABV3FGH6</accession>
<protein>
    <submittedName>
        <fullName evidence="7">TetR/AcrR family transcriptional regulator</fullName>
    </submittedName>
</protein>
<evidence type="ECO:0000256" key="1">
    <source>
        <dbReference type="ARBA" id="ARBA00023015"/>
    </source>
</evidence>
<evidence type="ECO:0000256" key="5">
    <source>
        <dbReference type="SAM" id="MobiDB-lite"/>
    </source>
</evidence>
<dbReference type="InterPro" id="IPR050109">
    <property type="entry name" value="HTH-type_TetR-like_transc_reg"/>
</dbReference>
<gene>
    <name evidence="7" type="ORF">AB0H72_29460</name>
</gene>
<dbReference type="SUPFAM" id="SSF46689">
    <property type="entry name" value="Homeodomain-like"/>
    <property type="match status" value="1"/>
</dbReference>
<sequence length="238" mass="26999">MSYPDDIDRETVRAEGVGPETRTTAGKGSPVAKSARPTLTERRAEELRRTIALTARDLFIADGNTSATVEQICEIVGISPRTFHRHFPVKEDVLSPLFRQSEELIVEILRTASAEADPVEVLAHAFTTEVHRREVPEFDRKFMELMINTPPYRLRWLEWGEGLCKEITRFLDQHFELGQDPFLRELPAQLAMQTMRHAYIHWVDAGHSGEFAEVEHLLRRGIQMLFTGIGAATPPAPT</sequence>
<evidence type="ECO:0000256" key="4">
    <source>
        <dbReference type="PROSITE-ProRule" id="PRU00335"/>
    </source>
</evidence>